<feature type="compositionally biased region" description="Polar residues" evidence="1">
    <location>
        <begin position="15"/>
        <end position="26"/>
    </location>
</feature>
<proteinExistence type="predicted"/>
<accession>A0A8K0KK26</accession>
<feature type="region of interest" description="Disordered" evidence="1">
    <location>
        <begin position="1"/>
        <end position="30"/>
    </location>
</feature>
<dbReference type="AlphaFoldDB" id="A0A8K0KK26"/>
<dbReference type="PANTHER" id="PTHR10334">
    <property type="entry name" value="CYSTEINE-RICH SECRETORY PROTEIN-RELATED"/>
    <property type="match status" value="1"/>
</dbReference>
<dbReference type="InterPro" id="IPR001283">
    <property type="entry name" value="CRISP-related"/>
</dbReference>
<organism evidence="3 4">
    <name type="scientific">Ladona fulva</name>
    <name type="common">Scarce chaser dragonfly</name>
    <name type="synonym">Libellula fulva</name>
    <dbReference type="NCBI Taxonomy" id="123851"/>
    <lineage>
        <taxon>Eukaryota</taxon>
        <taxon>Metazoa</taxon>
        <taxon>Ecdysozoa</taxon>
        <taxon>Arthropoda</taxon>
        <taxon>Hexapoda</taxon>
        <taxon>Insecta</taxon>
        <taxon>Pterygota</taxon>
        <taxon>Palaeoptera</taxon>
        <taxon>Odonata</taxon>
        <taxon>Epiprocta</taxon>
        <taxon>Anisoptera</taxon>
        <taxon>Libelluloidea</taxon>
        <taxon>Libellulidae</taxon>
        <taxon>Ladona</taxon>
    </lineage>
</organism>
<keyword evidence="4" id="KW-1185">Reference proteome</keyword>
<gene>
    <name evidence="3" type="ORF">J437_LFUL015947</name>
</gene>
<dbReference type="OrthoDB" id="337038at2759"/>
<name>A0A8K0KK26_LADFU</name>
<evidence type="ECO:0000259" key="2">
    <source>
        <dbReference type="SMART" id="SM00198"/>
    </source>
</evidence>
<dbReference type="InterPro" id="IPR034113">
    <property type="entry name" value="SCP_GAPR1-like"/>
</dbReference>
<sequence>MLPKGAKSPPEGIKSVSNGTNKQNLVKQGESKISLLRPKTKCDQNEEGEVEEDLFEEECLKAHNEYRQRHGVPPLKINKKLCKLSEEWAKRIAARSHIEHRDKCEYGENIFHSWSTNPNYKVTGREPVDHWYSEIKFHPFGQEPTNLKSGTIQIL</sequence>
<comment type="caution">
    <text evidence="3">The sequence shown here is derived from an EMBL/GenBank/DDBJ whole genome shotgun (WGS) entry which is preliminary data.</text>
</comment>
<evidence type="ECO:0000313" key="4">
    <source>
        <dbReference type="Proteomes" id="UP000792457"/>
    </source>
</evidence>
<feature type="domain" description="SCP" evidence="2">
    <location>
        <begin position="54"/>
        <end position="153"/>
    </location>
</feature>
<dbReference type="InterPro" id="IPR035940">
    <property type="entry name" value="CAP_sf"/>
</dbReference>
<dbReference type="InterPro" id="IPR014044">
    <property type="entry name" value="CAP_dom"/>
</dbReference>
<dbReference type="Proteomes" id="UP000792457">
    <property type="component" value="Unassembled WGS sequence"/>
</dbReference>
<reference evidence="3" key="2">
    <citation type="submission" date="2017-10" db="EMBL/GenBank/DDBJ databases">
        <title>Ladona fulva Genome sequencing and assembly.</title>
        <authorList>
            <person name="Murali S."/>
            <person name="Richards S."/>
            <person name="Bandaranaike D."/>
            <person name="Bellair M."/>
            <person name="Blankenburg K."/>
            <person name="Chao H."/>
            <person name="Dinh H."/>
            <person name="Doddapaneni H."/>
            <person name="Dugan-Rocha S."/>
            <person name="Elkadiri S."/>
            <person name="Gnanaolivu R."/>
            <person name="Hernandez B."/>
            <person name="Skinner E."/>
            <person name="Javaid M."/>
            <person name="Lee S."/>
            <person name="Li M."/>
            <person name="Ming W."/>
            <person name="Munidasa M."/>
            <person name="Muniz J."/>
            <person name="Nguyen L."/>
            <person name="Hughes D."/>
            <person name="Osuji N."/>
            <person name="Pu L.-L."/>
            <person name="Puazo M."/>
            <person name="Qu C."/>
            <person name="Quiroz J."/>
            <person name="Raj R."/>
            <person name="Weissenberger G."/>
            <person name="Xin Y."/>
            <person name="Zou X."/>
            <person name="Han Y."/>
            <person name="Worley K."/>
            <person name="Muzny D."/>
            <person name="Gibbs R."/>
        </authorList>
    </citation>
    <scope>NUCLEOTIDE SEQUENCE</scope>
    <source>
        <strain evidence="3">Sampled in the wild</strain>
    </source>
</reference>
<dbReference type="SUPFAM" id="SSF55797">
    <property type="entry name" value="PR-1-like"/>
    <property type="match status" value="1"/>
</dbReference>
<dbReference type="Gene3D" id="3.40.33.10">
    <property type="entry name" value="CAP"/>
    <property type="match status" value="1"/>
</dbReference>
<evidence type="ECO:0000313" key="3">
    <source>
        <dbReference type="EMBL" id="KAG8236320.1"/>
    </source>
</evidence>
<evidence type="ECO:0000256" key="1">
    <source>
        <dbReference type="SAM" id="MobiDB-lite"/>
    </source>
</evidence>
<protein>
    <recommendedName>
        <fullName evidence="2">SCP domain-containing protein</fullName>
    </recommendedName>
</protein>
<reference evidence="3" key="1">
    <citation type="submission" date="2013-04" db="EMBL/GenBank/DDBJ databases">
        <authorList>
            <person name="Qu J."/>
            <person name="Murali S.C."/>
            <person name="Bandaranaike D."/>
            <person name="Bellair M."/>
            <person name="Blankenburg K."/>
            <person name="Chao H."/>
            <person name="Dinh H."/>
            <person name="Doddapaneni H."/>
            <person name="Downs B."/>
            <person name="Dugan-Rocha S."/>
            <person name="Elkadiri S."/>
            <person name="Gnanaolivu R.D."/>
            <person name="Hernandez B."/>
            <person name="Javaid M."/>
            <person name="Jayaseelan J.C."/>
            <person name="Lee S."/>
            <person name="Li M."/>
            <person name="Ming W."/>
            <person name="Munidasa M."/>
            <person name="Muniz J."/>
            <person name="Nguyen L."/>
            <person name="Ongeri F."/>
            <person name="Osuji N."/>
            <person name="Pu L.-L."/>
            <person name="Puazo M."/>
            <person name="Qu C."/>
            <person name="Quiroz J."/>
            <person name="Raj R."/>
            <person name="Weissenberger G."/>
            <person name="Xin Y."/>
            <person name="Zou X."/>
            <person name="Han Y."/>
            <person name="Richards S."/>
            <person name="Worley K."/>
            <person name="Muzny D."/>
            <person name="Gibbs R."/>
        </authorList>
    </citation>
    <scope>NUCLEOTIDE SEQUENCE</scope>
    <source>
        <strain evidence="3">Sampled in the wild</strain>
    </source>
</reference>
<dbReference type="Pfam" id="PF00188">
    <property type="entry name" value="CAP"/>
    <property type="match status" value="1"/>
</dbReference>
<dbReference type="SMART" id="SM00198">
    <property type="entry name" value="SCP"/>
    <property type="match status" value="1"/>
</dbReference>
<dbReference type="CDD" id="cd05382">
    <property type="entry name" value="CAP_GAPR1-like"/>
    <property type="match status" value="1"/>
</dbReference>
<dbReference type="EMBL" id="KZ309014">
    <property type="protein sequence ID" value="KAG8236320.1"/>
    <property type="molecule type" value="Genomic_DNA"/>
</dbReference>